<dbReference type="HOGENOM" id="CLU_264621_0_0_1"/>
<sequence>MDRKASLRRSTGLLNLSIEASPTTQRVINTSSKNDEMLKRFNELSFDGSSINKKQRAKYSGVFGATQGTSSINSTIASSKRSSDMQKKLERKLERYKDRLASATHASLRKISPIKSPLNEKTNLGLTNPPLKKNPFNKLMQKRNTHLNLDYDLDLDFKGDELVQRVAEKNVKSFKEGHVQEDDHEGQEFQEDGDVLDDDVAYEDVSPSKHAFNKPHRFQHRPFTTGSLQPQLQHQPMDRKASLRRSTGLLNLSIEASPTTQRVINTSSKNDEMLKRFNELSFDGSSINKKQRAKYSGVFGATQGTSSINSTIASSKRSSDMQKKLERKLERYKDRLASATHASLRKISPIKSPLNEKTNPGLTNPPLKKNPFNKLMQKRNTHLNLDYDLDLDFKGDELVQRVAEKNVKSFKEGHVQEDDHERQEFQEDGDDLDDDVAYEDVSPSKHAFNKPHKFQHRPFTTGSVSSPLSLNHSSNTPLATSLTATPSSFKSIKPLQTAFTSSGLQSKLGSRRSKNSMPDTPCKKPPQHVHLDSSINSNNTNSRSNISKSAPALSNNTNNYSMNSSFNSMVNDSSYLKNQTNYTENTSLYNTKSVFHNNSNFSNVNSNENAINTGELQQCLIKFSNEFDDFSNMSIFTSKSKPHYSRDDNLVESWDEQEKFPITPNYKTNDLNISSLQSVKHNSNLNTPESFNSAISIESGNSFKVDTPTRNFKKNQPSKISNTSSTSYWQRAGSRNQSEQSIIADSNLRPVFAPPRLPENLNLQEPMSNNEVSISSQFKNISPHTPIEFGFHRGRIDPSITSTPAISNKTDNSKSTLSMDLDSTDTITNPTTKQSELDYHLVSKFGECSLLGEGEFSVVYSVHFEGVKYAVKRTKNKIAGPKSRLRKLEEVELLKSLRRRGEFQDDTGMLDYSSNGSSLKNSHDNDNIATGEYEINHNDGRDYVLTLISAWEYQSHLYIMTDYCENGTLDEFLIKQCENSRTRLDEWRVWKILVEILQGLKWIHSKNILHLDLKPANIFITFEGMLKIGDFGVGTKLPVSSFFDREGDREYIAPEIISKHEYSFAADIFSVGLIMVEVAANVILPDNGTPWRKLRSGDLTDAGRLSSSDLSECINLNNMKKTLSDSLFSGNEVGIESNITVNSMDSCFPPSDKKLPVSQKLNHIDNMVGFDKKIEFWTPEWFYNGSSTLDKLVTWLINPTPQERPSCEDVLRSYECGLVEMRCKSGATIYEGDYGPPVSRGEMELERQELQRRGAFHLSDVLK</sequence>
<evidence type="ECO:0000256" key="2">
    <source>
        <dbReference type="ARBA" id="ARBA00022741"/>
    </source>
</evidence>
<dbReference type="Pfam" id="PF00069">
    <property type="entry name" value="Pkinase"/>
    <property type="match status" value="1"/>
</dbReference>
<gene>
    <name evidence="10" type="ORF">JL09_g682</name>
</gene>
<evidence type="ECO:0000256" key="7">
    <source>
        <dbReference type="SAM" id="Coils"/>
    </source>
</evidence>
<evidence type="ECO:0000256" key="8">
    <source>
        <dbReference type="SAM" id="MobiDB-lite"/>
    </source>
</evidence>
<feature type="domain" description="Protein kinase" evidence="9">
    <location>
        <begin position="845"/>
        <end position="1218"/>
    </location>
</feature>
<organism evidence="10 11">
    <name type="scientific">Pichia kudriavzevii</name>
    <name type="common">Yeast</name>
    <name type="synonym">Issatchenkia orientalis</name>
    <dbReference type="NCBI Taxonomy" id="4909"/>
    <lineage>
        <taxon>Eukaryota</taxon>
        <taxon>Fungi</taxon>
        <taxon>Dikarya</taxon>
        <taxon>Ascomycota</taxon>
        <taxon>Saccharomycotina</taxon>
        <taxon>Pichiomycetes</taxon>
        <taxon>Pichiales</taxon>
        <taxon>Pichiaceae</taxon>
        <taxon>Pichia</taxon>
    </lineage>
</organism>
<dbReference type="PROSITE" id="PS50011">
    <property type="entry name" value="PROTEIN_KINASE_DOM"/>
    <property type="match status" value="1"/>
</dbReference>
<dbReference type="VEuPathDB" id="FungiDB:C5L36_0C10270"/>
<dbReference type="SMART" id="SM00220">
    <property type="entry name" value="S_TKc"/>
    <property type="match status" value="1"/>
</dbReference>
<feature type="compositionally biased region" description="Polar residues" evidence="8">
    <location>
        <begin position="799"/>
        <end position="818"/>
    </location>
</feature>
<evidence type="ECO:0000256" key="6">
    <source>
        <dbReference type="PROSITE-ProRule" id="PRU10141"/>
    </source>
</evidence>
<feature type="coiled-coil region" evidence="7">
    <location>
        <begin position="79"/>
        <end position="106"/>
    </location>
</feature>
<dbReference type="GO" id="GO:0005737">
    <property type="term" value="C:cytoplasm"/>
    <property type="evidence" value="ECO:0007669"/>
    <property type="project" value="TreeGrafter"/>
</dbReference>
<comment type="caution">
    <text evidence="10">The sequence shown here is derived from an EMBL/GenBank/DDBJ whole genome shotgun (WGS) entry which is preliminary data.</text>
</comment>
<dbReference type="GO" id="GO:0005524">
    <property type="term" value="F:ATP binding"/>
    <property type="evidence" value="ECO:0007669"/>
    <property type="project" value="UniProtKB-UniRule"/>
</dbReference>
<feature type="region of interest" description="Disordered" evidence="8">
    <location>
        <begin position="706"/>
        <end position="727"/>
    </location>
</feature>
<dbReference type="GO" id="GO:0110031">
    <property type="term" value="P:negative regulation of G2/MI transition of meiotic cell cycle"/>
    <property type="evidence" value="ECO:0007669"/>
    <property type="project" value="TreeGrafter"/>
</dbReference>
<dbReference type="GO" id="GO:0004713">
    <property type="term" value="F:protein tyrosine kinase activity"/>
    <property type="evidence" value="ECO:0007669"/>
    <property type="project" value="TreeGrafter"/>
</dbReference>
<evidence type="ECO:0000313" key="11">
    <source>
        <dbReference type="Proteomes" id="UP000029867"/>
    </source>
</evidence>
<dbReference type="InterPro" id="IPR017441">
    <property type="entry name" value="Protein_kinase_ATP_BS"/>
</dbReference>
<keyword evidence="7" id="KW-0175">Coiled coil</keyword>
<evidence type="ECO:0000313" key="10">
    <source>
        <dbReference type="EMBL" id="KGK40257.1"/>
    </source>
</evidence>
<dbReference type="PROSITE" id="PS00107">
    <property type="entry name" value="PROTEIN_KINASE_ATP"/>
    <property type="match status" value="1"/>
</dbReference>
<feature type="binding site" evidence="6">
    <location>
        <position position="872"/>
    </location>
    <ligand>
        <name>ATP</name>
        <dbReference type="ChEBI" id="CHEBI:30616"/>
    </ligand>
</feature>
<dbReference type="eggNOG" id="KOG0601">
    <property type="taxonomic scope" value="Eukaryota"/>
</dbReference>
<evidence type="ECO:0000256" key="4">
    <source>
        <dbReference type="ARBA" id="ARBA00022840"/>
    </source>
</evidence>
<dbReference type="AlphaFoldDB" id="A0A099P7L6"/>
<keyword evidence="2 6" id="KW-0547">Nucleotide-binding</keyword>
<accession>A0A099P7L6</accession>
<dbReference type="GO" id="GO:0030447">
    <property type="term" value="P:filamentous growth"/>
    <property type="evidence" value="ECO:0007669"/>
    <property type="project" value="UniProtKB-ARBA"/>
</dbReference>
<dbReference type="Gene3D" id="3.30.200.20">
    <property type="entry name" value="Phosphorylase Kinase, domain 1"/>
    <property type="match status" value="1"/>
</dbReference>
<dbReference type="SUPFAM" id="SSF56112">
    <property type="entry name" value="Protein kinase-like (PK-like)"/>
    <property type="match status" value="1"/>
</dbReference>
<dbReference type="InterPro" id="IPR008271">
    <property type="entry name" value="Ser/Thr_kinase_AS"/>
</dbReference>
<dbReference type="Gene3D" id="1.10.510.10">
    <property type="entry name" value="Transferase(Phosphotransferase) domain 1"/>
    <property type="match status" value="1"/>
</dbReference>
<dbReference type="PANTHER" id="PTHR11042">
    <property type="entry name" value="EUKARYOTIC TRANSLATION INITIATION FACTOR 2-ALPHA KINASE EIF2-ALPHA KINASE -RELATED"/>
    <property type="match status" value="1"/>
</dbReference>
<dbReference type="PROSITE" id="PS00108">
    <property type="entry name" value="PROTEIN_KINASE_ST"/>
    <property type="match status" value="1"/>
</dbReference>
<evidence type="ECO:0000256" key="3">
    <source>
        <dbReference type="ARBA" id="ARBA00022777"/>
    </source>
</evidence>
<feature type="region of interest" description="Disordered" evidence="8">
    <location>
        <begin position="500"/>
        <end position="556"/>
    </location>
</feature>
<name>A0A099P7L6_PICKU</name>
<feature type="region of interest" description="Disordered" evidence="8">
    <location>
        <begin position="409"/>
        <end position="474"/>
    </location>
</feature>
<feature type="compositionally biased region" description="Low complexity" evidence="8">
    <location>
        <begin position="533"/>
        <end position="556"/>
    </location>
</feature>
<keyword evidence="4 6" id="KW-0067">ATP-binding</keyword>
<dbReference type="PANTHER" id="PTHR11042:SF196">
    <property type="entry name" value="MITOSIS INHIBITOR PROTEIN KINASE SWE1"/>
    <property type="match status" value="1"/>
</dbReference>
<feature type="coiled-coil region" evidence="7">
    <location>
        <begin position="315"/>
        <end position="342"/>
    </location>
</feature>
<evidence type="ECO:0000256" key="1">
    <source>
        <dbReference type="ARBA" id="ARBA00022679"/>
    </source>
</evidence>
<evidence type="ECO:0000259" key="9">
    <source>
        <dbReference type="PROSITE" id="PS50011"/>
    </source>
</evidence>
<proteinExistence type="inferred from homology"/>
<comment type="similarity">
    <text evidence="5">Belongs to the protein kinase superfamily. Ser/Thr protein kinase family. GCN2 subfamily.</text>
</comment>
<keyword evidence="3" id="KW-0418">Kinase</keyword>
<feature type="compositionally biased region" description="Acidic residues" evidence="8">
    <location>
        <begin position="426"/>
        <end position="438"/>
    </location>
</feature>
<feature type="compositionally biased region" description="Basic residues" evidence="8">
    <location>
        <begin position="447"/>
        <end position="456"/>
    </location>
</feature>
<keyword evidence="1" id="KW-0808">Transferase</keyword>
<dbReference type="Proteomes" id="UP000029867">
    <property type="component" value="Unassembled WGS sequence"/>
</dbReference>
<protein>
    <recommendedName>
        <fullName evidence="9">Protein kinase domain-containing protein</fullName>
    </recommendedName>
</protein>
<reference evidence="11" key="1">
    <citation type="journal article" date="2014" name="Microb. Cell Fact.">
        <title>Exploiting Issatchenkia orientalis SD108 for succinic acid production.</title>
        <authorList>
            <person name="Xiao H."/>
            <person name="Shao Z."/>
            <person name="Jiang Y."/>
            <person name="Dole S."/>
            <person name="Zhao H."/>
        </authorList>
    </citation>
    <scope>NUCLEOTIDE SEQUENCE [LARGE SCALE GENOMIC DNA]</scope>
    <source>
        <strain evidence="11">SD108</strain>
    </source>
</reference>
<feature type="region of interest" description="Disordered" evidence="8">
    <location>
        <begin position="348"/>
        <end position="370"/>
    </location>
</feature>
<feature type="region of interest" description="Disordered" evidence="8">
    <location>
        <begin position="798"/>
        <end position="823"/>
    </location>
</feature>
<dbReference type="EMBL" id="JQFK01000003">
    <property type="protein sequence ID" value="KGK40257.1"/>
    <property type="molecule type" value="Genomic_DNA"/>
</dbReference>
<dbReference type="InterPro" id="IPR050339">
    <property type="entry name" value="CC_SR_Kinase"/>
</dbReference>
<feature type="compositionally biased region" description="Basic and acidic residues" evidence="8">
    <location>
        <begin position="409"/>
        <end position="425"/>
    </location>
</feature>
<evidence type="ECO:0000256" key="5">
    <source>
        <dbReference type="ARBA" id="ARBA00037982"/>
    </source>
</evidence>
<dbReference type="GO" id="GO:0005634">
    <property type="term" value="C:nucleus"/>
    <property type="evidence" value="ECO:0007669"/>
    <property type="project" value="TreeGrafter"/>
</dbReference>
<dbReference type="InterPro" id="IPR011009">
    <property type="entry name" value="Kinase-like_dom_sf"/>
</dbReference>
<dbReference type="InterPro" id="IPR000719">
    <property type="entry name" value="Prot_kinase_dom"/>
</dbReference>
<feature type="compositionally biased region" description="Low complexity" evidence="8">
    <location>
        <begin position="463"/>
        <end position="474"/>
    </location>
</feature>